<evidence type="ECO:0000313" key="4">
    <source>
        <dbReference type="Proteomes" id="UP000741360"/>
    </source>
</evidence>
<gene>
    <name evidence="3" type="ORF">HYY65_06165</name>
</gene>
<evidence type="ECO:0000259" key="2">
    <source>
        <dbReference type="Pfam" id="PF13709"/>
    </source>
</evidence>
<feature type="signal peptide" evidence="1">
    <location>
        <begin position="1"/>
        <end position="25"/>
    </location>
</feature>
<comment type="caution">
    <text evidence="3">The sequence shown here is derived from an EMBL/GenBank/DDBJ whole genome shotgun (WGS) entry which is preliminary data.</text>
</comment>
<accession>A0A932M0K4</accession>
<sequence>MDRRQFLLQSLGALGTLLLGSAASAQTLAQSHSRFTFAQLRYRGGTWDPHPNAQVEFLRELTARTSVDAASERKVLSLTDRDLFQYPFLYMTGRNEFAPFSPEEMENLRKFASLGGLLFVDDASGTPASGFDKSLRSELERAFAQHRLERLSQDHSAFRSFYLLRNLGGRRIVNPFLLGITLDNWTPLLYTQNDVGSAWERDYLGNWRYEAVPGGETQRSYAFRLGINVVLYALTADYKRDLIHLPFLRRKVL</sequence>
<name>A0A932M0K4_UNCTE</name>
<dbReference type="InterPro" id="IPR025297">
    <property type="entry name" value="DUF4159"/>
</dbReference>
<proteinExistence type="predicted"/>
<dbReference type="AlphaFoldDB" id="A0A932M0K4"/>
<feature type="domain" description="DUF4159" evidence="2">
    <location>
        <begin position="36"/>
        <end position="234"/>
    </location>
</feature>
<dbReference type="Gene3D" id="3.40.50.12140">
    <property type="entry name" value="Domain of unknown function DUF4159"/>
    <property type="match status" value="1"/>
</dbReference>
<dbReference type="Proteomes" id="UP000741360">
    <property type="component" value="Unassembled WGS sequence"/>
</dbReference>
<evidence type="ECO:0000256" key="1">
    <source>
        <dbReference type="SAM" id="SignalP"/>
    </source>
</evidence>
<keyword evidence="1" id="KW-0732">Signal</keyword>
<dbReference type="EMBL" id="JACPSX010000108">
    <property type="protein sequence ID" value="MBI3014635.1"/>
    <property type="molecule type" value="Genomic_DNA"/>
</dbReference>
<evidence type="ECO:0000313" key="3">
    <source>
        <dbReference type="EMBL" id="MBI3014635.1"/>
    </source>
</evidence>
<reference evidence="3" key="1">
    <citation type="submission" date="2020-07" db="EMBL/GenBank/DDBJ databases">
        <title>Huge and variable diversity of episymbiotic CPR bacteria and DPANN archaea in groundwater ecosystems.</title>
        <authorList>
            <person name="He C.Y."/>
            <person name="Keren R."/>
            <person name="Whittaker M."/>
            <person name="Farag I.F."/>
            <person name="Doudna J."/>
            <person name="Cate J.H.D."/>
            <person name="Banfield J.F."/>
        </authorList>
    </citation>
    <scope>NUCLEOTIDE SEQUENCE</scope>
    <source>
        <strain evidence="3">NC_groundwater_717_Ag_S-0.2um_59_8</strain>
    </source>
</reference>
<protein>
    <submittedName>
        <fullName evidence="3">DUF4159 domain-containing protein</fullName>
    </submittedName>
</protein>
<organism evidence="3 4">
    <name type="scientific">Tectimicrobiota bacterium</name>
    <dbReference type="NCBI Taxonomy" id="2528274"/>
    <lineage>
        <taxon>Bacteria</taxon>
        <taxon>Pseudomonadati</taxon>
        <taxon>Nitrospinota/Tectimicrobiota group</taxon>
        <taxon>Candidatus Tectimicrobiota</taxon>
    </lineage>
</organism>
<feature type="chain" id="PRO_5036866460" evidence="1">
    <location>
        <begin position="26"/>
        <end position="253"/>
    </location>
</feature>
<dbReference type="Pfam" id="PF13709">
    <property type="entry name" value="DUF4159"/>
    <property type="match status" value="1"/>
</dbReference>